<dbReference type="GO" id="GO:0043190">
    <property type="term" value="C:ATP-binding cassette (ABC) transporter complex"/>
    <property type="evidence" value="ECO:0007669"/>
    <property type="project" value="TreeGrafter"/>
</dbReference>
<dbReference type="AlphaFoldDB" id="A0A521BL87"/>
<keyword evidence="4 6" id="KW-1133">Transmembrane helix</keyword>
<keyword evidence="3 6" id="KW-0812">Transmembrane</keyword>
<feature type="transmembrane region" description="Helical" evidence="6">
    <location>
        <begin position="56"/>
        <end position="76"/>
    </location>
</feature>
<evidence type="ECO:0000256" key="6">
    <source>
        <dbReference type="SAM" id="Phobius"/>
    </source>
</evidence>
<feature type="transmembrane region" description="Helical" evidence="6">
    <location>
        <begin position="329"/>
        <end position="349"/>
    </location>
</feature>
<dbReference type="PANTHER" id="PTHR33529:SF6">
    <property type="entry name" value="YJGP_YJGQ FAMILY PERMEASE"/>
    <property type="match status" value="1"/>
</dbReference>
<evidence type="ECO:0000256" key="3">
    <source>
        <dbReference type="ARBA" id="ARBA00022692"/>
    </source>
</evidence>
<evidence type="ECO:0000256" key="5">
    <source>
        <dbReference type="ARBA" id="ARBA00023136"/>
    </source>
</evidence>
<feature type="transmembrane region" description="Helical" evidence="6">
    <location>
        <begin position="96"/>
        <end position="116"/>
    </location>
</feature>
<keyword evidence="5 6" id="KW-0472">Membrane</keyword>
<evidence type="ECO:0000256" key="4">
    <source>
        <dbReference type="ARBA" id="ARBA00022989"/>
    </source>
</evidence>
<dbReference type="PANTHER" id="PTHR33529">
    <property type="entry name" value="SLR0882 PROTEIN-RELATED"/>
    <property type="match status" value="1"/>
</dbReference>
<organism evidence="7 8">
    <name type="scientific">Balnearium lithotrophicum</name>
    <dbReference type="NCBI Taxonomy" id="223788"/>
    <lineage>
        <taxon>Bacteria</taxon>
        <taxon>Pseudomonadati</taxon>
        <taxon>Aquificota</taxon>
        <taxon>Aquificia</taxon>
        <taxon>Desulfurobacteriales</taxon>
        <taxon>Desulfurobacteriaceae</taxon>
        <taxon>Balnearium</taxon>
    </lineage>
</organism>
<protein>
    <submittedName>
        <fullName evidence="7">Lipopolysaccharide export system permease protein</fullName>
    </submittedName>
</protein>
<gene>
    <name evidence="7" type="ORF">SAMN06269117_1067</name>
</gene>
<proteinExistence type="predicted"/>
<dbReference type="EMBL" id="FXTM01000006">
    <property type="protein sequence ID" value="SMO47924.1"/>
    <property type="molecule type" value="Genomic_DNA"/>
</dbReference>
<dbReference type="GO" id="GO:0015920">
    <property type="term" value="P:lipopolysaccharide transport"/>
    <property type="evidence" value="ECO:0007669"/>
    <property type="project" value="TreeGrafter"/>
</dbReference>
<accession>A0A521BL87</accession>
<evidence type="ECO:0000313" key="8">
    <source>
        <dbReference type="Proteomes" id="UP000317315"/>
    </source>
</evidence>
<comment type="subcellular location">
    <subcellularLocation>
        <location evidence="1">Cell membrane</location>
        <topology evidence="1">Multi-pass membrane protein</topology>
    </subcellularLocation>
</comment>
<evidence type="ECO:0000313" key="7">
    <source>
        <dbReference type="EMBL" id="SMO47924.1"/>
    </source>
</evidence>
<feature type="transmembrane region" description="Helical" evidence="6">
    <location>
        <begin position="270"/>
        <end position="290"/>
    </location>
</feature>
<feature type="transmembrane region" description="Helical" evidence="6">
    <location>
        <begin position="296"/>
        <end position="317"/>
    </location>
</feature>
<keyword evidence="8" id="KW-1185">Reference proteome</keyword>
<dbReference type="Proteomes" id="UP000317315">
    <property type="component" value="Unassembled WGS sequence"/>
</dbReference>
<dbReference type="RefSeq" id="WP_142934572.1">
    <property type="nucleotide sequence ID" value="NZ_FXTM01000006.1"/>
</dbReference>
<keyword evidence="2" id="KW-1003">Cell membrane</keyword>
<feature type="transmembrane region" description="Helical" evidence="6">
    <location>
        <begin position="16"/>
        <end position="35"/>
    </location>
</feature>
<reference evidence="7 8" key="1">
    <citation type="submission" date="2017-05" db="EMBL/GenBank/DDBJ databases">
        <authorList>
            <person name="Varghese N."/>
            <person name="Submissions S."/>
        </authorList>
    </citation>
    <scope>NUCLEOTIDE SEQUENCE [LARGE SCALE GENOMIC DNA]</scope>
    <source>
        <strain evidence="7 8">DSM 16304</strain>
    </source>
</reference>
<dbReference type="Pfam" id="PF03739">
    <property type="entry name" value="LptF_LptG"/>
    <property type="match status" value="1"/>
</dbReference>
<evidence type="ECO:0000256" key="1">
    <source>
        <dbReference type="ARBA" id="ARBA00004651"/>
    </source>
</evidence>
<evidence type="ECO:0000256" key="2">
    <source>
        <dbReference type="ARBA" id="ARBA00022475"/>
    </source>
</evidence>
<dbReference type="InterPro" id="IPR005495">
    <property type="entry name" value="LptG/LptF_permease"/>
</dbReference>
<dbReference type="OrthoDB" id="9783403at2"/>
<name>A0A521BL87_9BACT</name>
<sequence>MVKILDRYVFSEGLKLLFLTLLTFLTIFGIIDFVSHISISMKLGLKSELQFISGRFPLYTVRVLPIAVLISTVVTLSRFSSTSELTVIRALGISTYRFSVPLLVLALLSSLFSLLVHELFVPKGLKVSSEIERKVEKASPKKVSEVWFKSGSRKFVFIRKLNVKERRGKWGSVIEEENFQPTRRIDGREVFYEGNGVWKFKDVFIRDLNKLKTERLNELSLNLGVDIKDLKSSETLPEAKSLSELFITIKRLERLGYDTRQFQMELYSKLAISLYPLVVTLIGIPFGVFNPRNRKGYTVLIVSTLIVLMWVTTSLFISLGKSGALPPIYASFAPLILFTSVGLILFGRVET</sequence>